<dbReference type="InterPro" id="IPR039609">
    <property type="entry name" value="VQ_15/22"/>
</dbReference>
<proteinExistence type="predicted"/>
<dbReference type="PANTHER" id="PTHR33179">
    <property type="entry name" value="VQ MOTIF-CONTAINING PROTEIN"/>
    <property type="match status" value="1"/>
</dbReference>
<feature type="compositionally biased region" description="Low complexity" evidence="1">
    <location>
        <begin position="163"/>
        <end position="175"/>
    </location>
</feature>
<dbReference type="AlphaFoldDB" id="A0A5D2DQ90"/>
<dbReference type="Proteomes" id="UP000323506">
    <property type="component" value="Chromosome D01"/>
</dbReference>
<feature type="domain" description="VQ" evidence="2">
    <location>
        <begin position="217"/>
        <end position="244"/>
    </location>
</feature>
<protein>
    <recommendedName>
        <fullName evidence="2">VQ domain-containing protein</fullName>
    </recommendedName>
</protein>
<evidence type="ECO:0000313" key="3">
    <source>
        <dbReference type="EMBL" id="TYG83195.1"/>
    </source>
</evidence>
<gene>
    <name evidence="3" type="ORF">ES288_D01G149700v1</name>
</gene>
<evidence type="ECO:0000313" key="4">
    <source>
        <dbReference type="Proteomes" id="UP000323506"/>
    </source>
</evidence>
<feature type="compositionally biased region" description="Polar residues" evidence="1">
    <location>
        <begin position="176"/>
        <end position="205"/>
    </location>
</feature>
<keyword evidence="4" id="KW-1185">Reference proteome</keyword>
<dbReference type="EMBL" id="CM017701">
    <property type="protein sequence ID" value="TYG83195.1"/>
    <property type="molecule type" value="Genomic_DNA"/>
</dbReference>
<dbReference type="PANTHER" id="PTHR33179:SF58">
    <property type="entry name" value="OS08G0409500 PROTEIN"/>
    <property type="match status" value="1"/>
</dbReference>
<evidence type="ECO:0000259" key="2">
    <source>
        <dbReference type="Pfam" id="PF05678"/>
    </source>
</evidence>
<organism evidence="3 4">
    <name type="scientific">Gossypium darwinii</name>
    <name type="common">Darwin's cotton</name>
    <name type="synonym">Gossypium barbadense var. darwinii</name>
    <dbReference type="NCBI Taxonomy" id="34276"/>
    <lineage>
        <taxon>Eukaryota</taxon>
        <taxon>Viridiplantae</taxon>
        <taxon>Streptophyta</taxon>
        <taxon>Embryophyta</taxon>
        <taxon>Tracheophyta</taxon>
        <taxon>Spermatophyta</taxon>
        <taxon>Magnoliopsida</taxon>
        <taxon>eudicotyledons</taxon>
        <taxon>Gunneridae</taxon>
        <taxon>Pentapetalae</taxon>
        <taxon>rosids</taxon>
        <taxon>malvids</taxon>
        <taxon>Malvales</taxon>
        <taxon>Malvaceae</taxon>
        <taxon>Malvoideae</taxon>
        <taxon>Gossypium</taxon>
    </lineage>
</organism>
<dbReference type="InterPro" id="IPR008889">
    <property type="entry name" value="VQ"/>
</dbReference>
<sequence>MFGNYHRKLSYLGENQKERSGSISEELGSFSLYEHGNFLKAVLERYSIIEVLAMDSGNSSSMQSSSGGDEEYDSRPESVAAFLNASNHFNPLSNQQPSLVHHQNQPLTFFDPIPSLNYFNQFSQSQPRNSLLNFDGVRPRMSMRSEPNCIEFNNLPGSSLSSQSIIGSQGFNQGSFPSTTSMQSTSVHENGVRSSTQSDQKTSVVKNPKKRTRASRRAPTTVLTTDTTNFRAMVQEFTGIPAPPFSGSSYSRRLDLFGSGSRSSHLEPLASLYPLRPSAKRVQTTPFVSSSSPLLDAANITNTTSDTTVNPTAFNPSSSNYQLPGDIGLLKEPHNMSNLQNQSPILSFQSFLDPPPLHPSLNLPGFGVKSQGSSAMPSIDELGLSHGHGNASVGGLQSHGVGLNDGNQEHLRPLDGSYGNTDHNSHRVNSCKMNYSASSSAFHHDKGLDTVSSRTEGTLDSWICPAE</sequence>
<evidence type="ECO:0000256" key="1">
    <source>
        <dbReference type="SAM" id="MobiDB-lite"/>
    </source>
</evidence>
<feature type="region of interest" description="Disordered" evidence="1">
    <location>
        <begin position="163"/>
        <end position="219"/>
    </location>
</feature>
<name>A0A5D2DQ90_GOSDA</name>
<reference evidence="3 4" key="1">
    <citation type="submission" date="2019-06" db="EMBL/GenBank/DDBJ databases">
        <title>WGS assembly of Gossypium darwinii.</title>
        <authorList>
            <person name="Chen Z.J."/>
            <person name="Sreedasyam A."/>
            <person name="Ando A."/>
            <person name="Song Q."/>
            <person name="De L."/>
            <person name="Hulse-Kemp A."/>
            <person name="Ding M."/>
            <person name="Ye W."/>
            <person name="Kirkbride R."/>
            <person name="Jenkins J."/>
            <person name="Plott C."/>
            <person name="Lovell J."/>
            <person name="Lin Y.-M."/>
            <person name="Vaughn R."/>
            <person name="Liu B."/>
            <person name="Li W."/>
            <person name="Simpson S."/>
            <person name="Scheffler B."/>
            <person name="Saski C."/>
            <person name="Grover C."/>
            <person name="Hu G."/>
            <person name="Conover J."/>
            <person name="Carlson J."/>
            <person name="Shu S."/>
            <person name="Boston L."/>
            <person name="Williams M."/>
            <person name="Peterson D."/>
            <person name="Mcgee K."/>
            <person name="Jones D."/>
            <person name="Wendel J."/>
            <person name="Stelly D."/>
            <person name="Grimwood J."/>
            <person name="Schmutz J."/>
        </authorList>
    </citation>
    <scope>NUCLEOTIDE SEQUENCE [LARGE SCALE GENOMIC DNA]</scope>
    <source>
        <strain evidence="3">1808015.09</strain>
    </source>
</reference>
<accession>A0A5D2DQ90</accession>
<dbReference type="Pfam" id="PF05678">
    <property type="entry name" value="VQ"/>
    <property type="match status" value="1"/>
</dbReference>
<feature type="compositionally biased region" description="Basic residues" evidence="1">
    <location>
        <begin position="207"/>
        <end position="216"/>
    </location>
</feature>